<evidence type="ECO:0000313" key="2">
    <source>
        <dbReference type="Proteomes" id="UP000324222"/>
    </source>
</evidence>
<keyword evidence="2" id="KW-1185">Reference proteome</keyword>
<dbReference type="AlphaFoldDB" id="A0A5B7EE97"/>
<accession>A0A5B7EE97</accession>
<reference evidence="1 2" key="1">
    <citation type="submission" date="2019-05" db="EMBL/GenBank/DDBJ databases">
        <title>Another draft genome of Portunus trituberculatus and its Hox gene families provides insights of decapod evolution.</title>
        <authorList>
            <person name="Jeong J.-H."/>
            <person name="Song I."/>
            <person name="Kim S."/>
            <person name="Choi T."/>
            <person name="Kim D."/>
            <person name="Ryu S."/>
            <person name="Kim W."/>
        </authorList>
    </citation>
    <scope>NUCLEOTIDE SEQUENCE [LARGE SCALE GENOMIC DNA]</scope>
    <source>
        <tissue evidence="1">Muscle</tissue>
    </source>
</reference>
<comment type="caution">
    <text evidence="1">The sequence shown here is derived from an EMBL/GenBank/DDBJ whole genome shotgun (WGS) entry which is preliminary data.</text>
</comment>
<protein>
    <submittedName>
        <fullName evidence="1">Uncharacterized protein</fullName>
    </submittedName>
</protein>
<name>A0A5B7EE97_PORTR</name>
<proteinExistence type="predicted"/>
<organism evidence="1 2">
    <name type="scientific">Portunus trituberculatus</name>
    <name type="common">Swimming crab</name>
    <name type="synonym">Neptunus trituberculatus</name>
    <dbReference type="NCBI Taxonomy" id="210409"/>
    <lineage>
        <taxon>Eukaryota</taxon>
        <taxon>Metazoa</taxon>
        <taxon>Ecdysozoa</taxon>
        <taxon>Arthropoda</taxon>
        <taxon>Crustacea</taxon>
        <taxon>Multicrustacea</taxon>
        <taxon>Malacostraca</taxon>
        <taxon>Eumalacostraca</taxon>
        <taxon>Eucarida</taxon>
        <taxon>Decapoda</taxon>
        <taxon>Pleocyemata</taxon>
        <taxon>Brachyura</taxon>
        <taxon>Eubrachyura</taxon>
        <taxon>Portunoidea</taxon>
        <taxon>Portunidae</taxon>
        <taxon>Portuninae</taxon>
        <taxon>Portunus</taxon>
    </lineage>
</organism>
<evidence type="ECO:0000313" key="1">
    <source>
        <dbReference type="EMBL" id="MPC32501.1"/>
    </source>
</evidence>
<dbReference type="Proteomes" id="UP000324222">
    <property type="component" value="Unassembled WGS sequence"/>
</dbReference>
<gene>
    <name evidence="1" type="ORF">E2C01_025814</name>
</gene>
<dbReference type="EMBL" id="VSRR010002639">
    <property type="protein sequence ID" value="MPC32501.1"/>
    <property type="molecule type" value="Genomic_DNA"/>
</dbReference>
<sequence>MRHRGSVGGQELPAPSSHLARDHNTVSCLVVIFSAPTTFHLQVMLQYDSSPDFMPVPRGKHCTCCSGAAYVVLYMFICMQNLPEMLRGACRAKYKSDMCGGA</sequence>